<organism evidence="1 3">
    <name type="scientific">Rhizophagus clarus</name>
    <dbReference type="NCBI Taxonomy" id="94130"/>
    <lineage>
        <taxon>Eukaryota</taxon>
        <taxon>Fungi</taxon>
        <taxon>Fungi incertae sedis</taxon>
        <taxon>Mucoromycota</taxon>
        <taxon>Glomeromycotina</taxon>
        <taxon>Glomeromycetes</taxon>
        <taxon>Glomerales</taxon>
        <taxon>Glomeraceae</taxon>
        <taxon>Rhizophagus</taxon>
    </lineage>
</organism>
<protein>
    <submittedName>
        <fullName evidence="1">Uncharacterized protein</fullName>
    </submittedName>
</protein>
<dbReference type="EMBL" id="BEXD01004371">
    <property type="protein sequence ID" value="GBC10309.1"/>
    <property type="molecule type" value="Genomic_DNA"/>
</dbReference>
<dbReference type="EMBL" id="BLAL01000268">
    <property type="protein sequence ID" value="GES98414.1"/>
    <property type="molecule type" value="Genomic_DNA"/>
</dbReference>
<dbReference type="InterPro" id="IPR032675">
    <property type="entry name" value="LRR_dom_sf"/>
</dbReference>
<keyword evidence="3" id="KW-1185">Reference proteome</keyword>
<dbReference type="AlphaFoldDB" id="A0A2Z6SQT7"/>
<comment type="caution">
    <text evidence="1">The sequence shown here is derived from an EMBL/GenBank/DDBJ whole genome shotgun (WGS) entry which is preliminary data.</text>
</comment>
<dbReference type="Gene3D" id="3.80.10.10">
    <property type="entry name" value="Ribonuclease Inhibitor"/>
    <property type="match status" value="1"/>
</dbReference>
<proteinExistence type="predicted"/>
<accession>A0A2Z6SQT7</accession>
<dbReference type="Proteomes" id="UP000615446">
    <property type="component" value="Unassembled WGS sequence"/>
</dbReference>
<gene>
    <name evidence="2" type="ORF">RCL2_002496400</name>
    <name evidence="1" type="ORF">RclHR1_09500007</name>
</gene>
<dbReference type="Proteomes" id="UP000247702">
    <property type="component" value="Unassembled WGS sequence"/>
</dbReference>
<evidence type="ECO:0000313" key="1">
    <source>
        <dbReference type="EMBL" id="GBC10309.1"/>
    </source>
</evidence>
<reference evidence="2" key="2">
    <citation type="submission" date="2019-10" db="EMBL/GenBank/DDBJ databases">
        <title>Conservation and host-specific expression of non-tandemly repeated heterogenous ribosome RNA gene in arbuscular mycorrhizal fungi.</title>
        <authorList>
            <person name="Maeda T."/>
            <person name="Kobayashi Y."/>
            <person name="Nakagawa T."/>
            <person name="Ezawa T."/>
            <person name="Yamaguchi K."/>
            <person name="Bino T."/>
            <person name="Nishimoto Y."/>
            <person name="Shigenobu S."/>
            <person name="Kawaguchi M."/>
        </authorList>
    </citation>
    <scope>NUCLEOTIDE SEQUENCE</scope>
    <source>
        <strain evidence="2">HR1</strain>
    </source>
</reference>
<evidence type="ECO:0000313" key="3">
    <source>
        <dbReference type="Proteomes" id="UP000247702"/>
    </source>
</evidence>
<sequence length="207" mass="24424">MKKMTNYSYVSFPQLQILKFQLHPNNEVLTRFLENNGKNLKELNLGEDYDSLNSSIFKFCTYLRKLSAGFKNDELGMLKIVFESCKYLKCIEIYCRGNLLSEKEALSEIVKYSHENISEIILHHYYTQSTKLLPEELESFIVSWTNYIPQRLLFLVIVTNNYCKESLEKSEENIKIINKYIVLGVIKNFKSKDYDYEEHLKGNIINI</sequence>
<name>A0A2Z6SQT7_9GLOM</name>
<evidence type="ECO:0000313" key="2">
    <source>
        <dbReference type="EMBL" id="GES98414.1"/>
    </source>
</evidence>
<reference evidence="1 3" key="1">
    <citation type="submission" date="2017-11" db="EMBL/GenBank/DDBJ databases">
        <title>The genome of Rhizophagus clarus HR1 reveals common genetic basis of auxotrophy among arbuscular mycorrhizal fungi.</title>
        <authorList>
            <person name="Kobayashi Y."/>
        </authorList>
    </citation>
    <scope>NUCLEOTIDE SEQUENCE [LARGE SCALE GENOMIC DNA]</scope>
    <source>
        <strain evidence="1 3">HR1</strain>
    </source>
</reference>